<evidence type="ECO:0000256" key="4">
    <source>
        <dbReference type="ARBA" id="ARBA00023163"/>
    </source>
</evidence>
<dbReference type="AlphaFoldDB" id="A0A0F5JP10"/>
<evidence type="ECO:0000256" key="3">
    <source>
        <dbReference type="ARBA" id="ARBA00023082"/>
    </source>
</evidence>
<keyword evidence="4" id="KW-0804">Transcription</keyword>
<dbReference type="RefSeq" id="WP_046145223.1">
    <property type="nucleotide sequence ID" value="NZ_KQ033912.1"/>
</dbReference>
<dbReference type="GO" id="GO:0006352">
    <property type="term" value="P:DNA-templated transcription initiation"/>
    <property type="evidence" value="ECO:0007669"/>
    <property type="project" value="InterPro"/>
</dbReference>
<proteinExistence type="inferred from homology"/>
<dbReference type="Gene3D" id="1.10.10.10">
    <property type="entry name" value="Winged helix-like DNA-binding domain superfamily/Winged helix DNA-binding domain"/>
    <property type="match status" value="1"/>
</dbReference>
<dbReference type="InterPro" id="IPR013249">
    <property type="entry name" value="RNA_pol_sigma70_r4_t2"/>
</dbReference>
<dbReference type="EMBL" id="AQHV01000002">
    <property type="protein sequence ID" value="KKB59464.1"/>
    <property type="molecule type" value="Genomic_DNA"/>
</dbReference>
<name>A0A0F5JP10_9BACT</name>
<organism evidence="7 8">
    <name type="scientific">Parabacteroides goldsteinii DSM 19448 = WAL 12034</name>
    <dbReference type="NCBI Taxonomy" id="927665"/>
    <lineage>
        <taxon>Bacteria</taxon>
        <taxon>Pseudomonadati</taxon>
        <taxon>Bacteroidota</taxon>
        <taxon>Bacteroidia</taxon>
        <taxon>Bacteroidales</taxon>
        <taxon>Tannerellaceae</taxon>
        <taxon>Parabacteroides</taxon>
    </lineage>
</organism>
<dbReference type="HOGENOM" id="CLU_047691_4_1_10"/>
<comment type="caution">
    <text evidence="7">The sequence shown here is derived from an EMBL/GenBank/DDBJ whole genome shotgun (WGS) entry which is preliminary data.</text>
</comment>
<dbReference type="NCBIfam" id="TIGR02985">
    <property type="entry name" value="Sig70_bacteroi1"/>
    <property type="match status" value="1"/>
</dbReference>
<evidence type="ECO:0000256" key="2">
    <source>
        <dbReference type="ARBA" id="ARBA00023015"/>
    </source>
</evidence>
<dbReference type="InterPro" id="IPR039425">
    <property type="entry name" value="RNA_pol_sigma-70-like"/>
</dbReference>
<sequence>MELPEEQHILREIARGNIKAFEQLFFDYQPRLVYFLVGLTHDKEISRDISQDLFLSIWKDREKLRDVRSFSSYLFQMARFTVYDYFDRLAVSEKYTNEFLLEASISQSEEEAMFARELQSIISRTVERMSPQRKLIYQMSREQGLSNDEIATRLNISKRTVENHLTAALAILRKVLYLFFLTYLD</sequence>
<keyword evidence="3" id="KW-0731">Sigma factor</keyword>
<dbReference type="Gene3D" id="1.10.1740.10">
    <property type="match status" value="1"/>
</dbReference>
<dbReference type="NCBIfam" id="TIGR02937">
    <property type="entry name" value="sigma70-ECF"/>
    <property type="match status" value="1"/>
</dbReference>
<dbReference type="STRING" id="927665.HMPREF1535_00548"/>
<reference evidence="7 8" key="1">
    <citation type="submission" date="2013-04" db="EMBL/GenBank/DDBJ databases">
        <title>The Genome Sequence of Parabacteroides goldsteinii DSM 19448.</title>
        <authorList>
            <consortium name="The Broad Institute Genomics Platform"/>
            <person name="Earl A."/>
            <person name="Ward D."/>
            <person name="Feldgarden M."/>
            <person name="Gevers D."/>
            <person name="Martens E."/>
            <person name="Sakamoto M."/>
            <person name="Benno Y."/>
            <person name="Song Y."/>
            <person name="Liu C."/>
            <person name="Lee J."/>
            <person name="Bolanos M."/>
            <person name="Vaisanen M.L."/>
            <person name="Finegold S.M."/>
            <person name="Walker B."/>
            <person name="Young S."/>
            <person name="Zeng Q."/>
            <person name="Gargeya S."/>
            <person name="Fitzgerald M."/>
            <person name="Haas B."/>
            <person name="Abouelleil A."/>
            <person name="Allen A.W."/>
            <person name="Alvarado L."/>
            <person name="Arachchi H.M."/>
            <person name="Berlin A.M."/>
            <person name="Chapman S.B."/>
            <person name="Gainer-Dewar J."/>
            <person name="Goldberg J."/>
            <person name="Griggs A."/>
            <person name="Gujja S."/>
            <person name="Hansen M."/>
            <person name="Howarth C."/>
            <person name="Imamovic A."/>
            <person name="Ireland A."/>
            <person name="Larimer J."/>
            <person name="McCowan C."/>
            <person name="Murphy C."/>
            <person name="Pearson M."/>
            <person name="Poon T.W."/>
            <person name="Priest M."/>
            <person name="Roberts A."/>
            <person name="Saif S."/>
            <person name="Shea T."/>
            <person name="Sisk P."/>
            <person name="Sykes S."/>
            <person name="Wortman J."/>
            <person name="Nusbaum C."/>
            <person name="Birren B."/>
        </authorList>
    </citation>
    <scope>NUCLEOTIDE SEQUENCE [LARGE SCALE GENOMIC DNA]</scope>
    <source>
        <strain evidence="7 8">DSM 19448</strain>
    </source>
</reference>
<dbReference type="InterPro" id="IPR036388">
    <property type="entry name" value="WH-like_DNA-bd_sf"/>
</dbReference>
<evidence type="ECO:0000259" key="6">
    <source>
        <dbReference type="Pfam" id="PF08281"/>
    </source>
</evidence>
<feature type="domain" description="RNA polymerase sigma-70 region 2" evidence="5">
    <location>
        <begin position="27"/>
        <end position="88"/>
    </location>
</feature>
<dbReference type="PANTHER" id="PTHR43133:SF46">
    <property type="entry name" value="RNA POLYMERASE SIGMA-70 FACTOR ECF SUBFAMILY"/>
    <property type="match status" value="1"/>
</dbReference>
<gene>
    <name evidence="7" type="ORF">HMPREF1535_00548</name>
</gene>
<dbReference type="SUPFAM" id="SSF88946">
    <property type="entry name" value="Sigma2 domain of RNA polymerase sigma factors"/>
    <property type="match status" value="1"/>
</dbReference>
<dbReference type="InterPro" id="IPR007627">
    <property type="entry name" value="RNA_pol_sigma70_r2"/>
</dbReference>
<keyword evidence="2" id="KW-0805">Transcription regulation</keyword>
<dbReference type="InterPro" id="IPR013324">
    <property type="entry name" value="RNA_pol_sigma_r3/r4-like"/>
</dbReference>
<dbReference type="Pfam" id="PF04542">
    <property type="entry name" value="Sigma70_r2"/>
    <property type="match status" value="1"/>
</dbReference>
<evidence type="ECO:0000313" key="7">
    <source>
        <dbReference type="EMBL" id="KKB59464.1"/>
    </source>
</evidence>
<dbReference type="InterPro" id="IPR014327">
    <property type="entry name" value="RNA_pol_sigma70_bacteroid"/>
</dbReference>
<dbReference type="PATRIC" id="fig|927665.4.peg.553"/>
<comment type="similarity">
    <text evidence="1">Belongs to the sigma-70 factor family. ECF subfamily.</text>
</comment>
<dbReference type="PANTHER" id="PTHR43133">
    <property type="entry name" value="RNA POLYMERASE ECF-TYPE SIGMA FACTO"/>
    <property type="match status" value="1"/>
</dbReference>
<dbReference type="SUPFAM" id="SSF88659">
    <property type="entry name" value="Sigma3 and sigma4 domains of RNA polymerase sigma factors"/>
    <property type="match status" value="1"/>
</dbReference>
<evidence type="ECO:0000256" key="1">
    <source>
        <dbReference type="ARBA" id="ARBA00010641"/>
    </source>
</evidence>
<feature type="domain" description="RNA polymerase sigma factor 70 region 4 type 2" evidence="6">
    <location>
        <begin position="122"/>
        <end position="170"/>
    </location>
</feature>
<dbReference type="Pfam" id="PF08281">
    <property type="entry name" value="Sigma70_r4_2"/>
    <property type="match status" value="1"/>
</dbReference>
<accession>A0A0F5JP10</accession>
<dbReference type="InterPro" id="IPR014284">
    <property type="entry name" value="RNA_pol_sigma-70_dom"/>
</dbReference>
<dbReference type="Proteomes" id="UP000033047">
    <property type="component" value="Unassembled WGS sequence"/>
</dbReference>
<protein>
    <submittedName>
        <fullName evidence="7">RNA polymerase sigma-70 factor</fullName>
    </submittedName>
</protein>
<evidence type="ECO:0000259" key="5">
    <source>
        <dbReference type="Pfam" id="PF04542"/>
    </source>
</evidence>
<dbReference type="GO" id="GO:0016987">
    <property type="term" value="F:sigma factor activity"/>
    <property type="evidence" value="ECO:0007669"/>
    <property type="project" value="UniProtKB-KW"/>
</dbReference>
<dbReference type="GO" id="GO:0003677">
    <property type="term" value="F:DNA binding"/>
    <property type="evidence" value="ECO:0007669"/>
    <property type="project" value="InterPro"/>
</dbReference>
<dbReference type="InterPro" id="IPR013325">
    <property type="entry name" value="RNA_pol_sigma_r2"/>
</dbReference>
<evidence type="ECO:0000313" key="8">
    <source>
        <dbReference type="Proteomes" id="UP000033047"/>
    </source>
</evidence>